<protein>
    <recommendedName>
        <fullName evidence="4">Autotransporter domain-containing protein</fullName>
    </recommendedName>
</protein>
<dbReference type="Proteomes" id="UP000782610">
    <property type="component" value="Unassembled WGS sequence"/>
</dbReference>
<proteinExistence type="predicted"/>
<evidence type="ECO:0000256" key="1">
    <source>
        <dbReference type="SAM" id="SignalP"/>
    </source>
</evidence>
<reference evidence="2" key="1">
    <citation type="submission" date="2020-07" db="EMBL/GenBank/DDBJ databases">
        <title>Huge and variable diversity of episymbiotic CPR bacteria and DPANN archaea in groundwater ecosystems.</title>
        <authorList>
            <person name="He C.Y."/>
            <person name="Keren R."/>
            <person name="Whittaker M."/>
            <person name="Farag I.F."/>
            <person name="Doudna J."/>
            <person name="Cate J.H.D."/>
            <person name="Banfield J.F."/>
        </authorList>
    </citation>
    <scope>NUCLEOTIDE SEQUENCE</scope>
    <source>
        <strain evidence="2">NC_groundwater_1586_Pr3_B-0.1um_66_15</strain>
    </source>
</reference>
<sequence length="431" mass="44073">MNKLALGALALSAFASASTPTLAFDACPVGSYNTTASFDGTSYSTIFDSFVAFAGDIATCPFSFPLSTSIPTGNIVVYSADYRGAYDVEAGDELEFSVEHNDTSDGVTVPGPEINDTFIYSDLVASSNGEVTSTAELDLADATDGFTFAAIDSADYTELGRITIATDQTAMVAHLDASAGLLTGGDHSLEGGNEVGFFGAYGSYMLGASGRYNLAEGFSILGGVSLIDQAAGSSRSSGILGAVAVRYVEPGINAFRPIAEGGIIAGALQTTFPNVGSAVPTGLGTFYAKGGLLTDLAPNSRLAVTGTLAETALGMTGFTQTFTGFTVNVPAQTGFFTTVKGNVSLTTDLAPTIDLTAEAGAGYIISHSGITATIPGLGTVRGSQNTAFVDYGLRLGWEPTDMLRVETFVQGSAGPDIAMHNQVGVGAKLKF</sequence>
<evidence type="ECO:0000313" key="3">
    <source>
        <dbReference type="Proteomes" id="UP000782610"/>
    </source>
</evidence>
<organism evidence="2 3">
    <name type="scientific">Devosia nanyangense</name>
    <dbReference type="NCBI Taxonomy" id="1228055"/>
    <lineage>
        <taxon>Bacteria</taxon>
        <taxon>Pseudomonadati</taxon>
        <taxon>Pseudomonadota</taxon>
        <taxon>Alphaproteobacteria</taxon>
        <taxon>Hyphomicrobiales</taxon>
        <taxon>Devosiaceae</taxon>
        <taxon>Devosia</taxon>
    </lineage>
</organism>
<dbReference type="AlphaFoldDB" id="A0A933P043"/>
<keyword evidence="1" id="KW-0732">Signal</keyword>
<gene>
    <name evidence="2" type="ORF">HY834_18515</name>
</gene>
<name>A0A933P043_9HYPH</name>
<accession>A0A933P043</accession>
<feature type="signal peptide" evidence="1">
    <location>
        <begin position="1"/>
        <end position="23"/>
    </location>
</feature>
<dbReference type="EMBL" id="JACRAF010000061">
    <property type="protein sequence ID" value="MBI4923736.1"/>
    <property type="molecule type" value="Genomic_DNA"/>
</dbReference>
<evidence type="ECO:0000313" key="2">
    <source>
        <dbReference type="EMBL" id="MBI4923736.1"/>
    </source>
</evidence>
<evidence type="ECO:0008006" key="4">
    <source>
        <dbReference type="Google" id="ProtNLM"/>
    </source>
</evidence>
<comment type="caution">
    <text evidence="2">The sequence shown here is derived from an EMBL/GenBank/DDBJ whole genome shotgun (WGS) entry which is preliminary data.</text>
</comment>
<feature type="chain" id="PRO_5038025151" description="Autotransporter domain-containing protein" evidence="1">
    <location>
        <begin position="24"/>
        <end position="431"/>
    </location>
</feature>